<name>A0A8B8AEU2_CRAVI</name>
<dbReference type="GeneID" id="111101643"/>
<dbReference type="OrthoDB" id="6151976at2759"/>
<proteinExistence type="predicted"/>
<evidence type="ECO:0000313" key="1">
    <source>
        <dbReference type="Proteomes" id="UP000694844"/>
    </source>
</evidence>
<dbReference type="Proteomes" id="UP000694844">
    <property type="component" value="Chromosome 6"/>
</dbReference>
<organism evidence="1 2">
    <name type="scientific">Crassostrea virginica</name>
    <name type="common">Eastern oyster</name>
    <dbReference type="NCBI Taxonomy" id="6565"/>
    <lineage>
        <taxon>Eukaryota</taxon>
        <taxon>Metazoa</taxon>
        <taxon>Spiralia</taxon>
        <taxon>Lophotrochozoa</taxon>
        <taxon>Mollusca</taxon>
        <taxon>Bivalvia</taxon>
        <taxon>Autobranchia</taxon>
        <taxon>Pteriomorphia</taxon>
        <taxon>Ostreida</taxon>
        <taxon>Ostreoidea</taxon>
        <taxon>Ostreidae</taxon>
        <taxon>Crassostrea</taxon>
    </lineage>
</organism>
<sequence length="878" mass="100590">MMFNSPWDYIRRLVLPSCVKFDRGGEESKPKMPFEKKCSVKIHQTICKNSDSSTIFRVDGKKVRASVIERLKSEGHLSDKAKYICEECVKYTEARIPVKRKKPTIVGEIIDRIESGEIEDADLEMIMTAIGRSQSSKIYADSVVAGGLYKSDEILRHFDPSSYLKDRNGPLLAFFKGVMGESYQTANAVILSNAVESVYFLCNKNFIGPLAFAKSLLIYSKTGSKEGTCIATASSPSGSYTTILGWLKAHSQDRIKIPESSDVISFFDNNQVIGRKWRVKNDFKAESSVITSVAHIESRSNIQTDGDVAPSKWQFFSPASKKEAISKIRNKELEYQKEFNTLRHGFIQQRLQKVYEQQVACEDGLKDHIDNDTNPPREIDPPSERYTFIPSHHEKEPRRVISGEPVFENPCSYEAVEKVLDHLLEEAGVGSTRQWTTVGCDGLPYILASRIIEEIFICPVCRRQYDQDDFGDHIKTTEHCVDIEDGRKYRNILMLTGHGHFEINMTKALFKLLWELCLVDLAKMLGFKSPKALASCQSAHDHHKSWQILEIFLYAMSGELVLPYVRATMQNGSFPNVQGFLDCQRTPNEQLMMKIVFDFSLALHVFRAGVRRNNSEVILASRSKFSPLFFGLNMPFYMEAYIRDSMIRVQCPSVVQDFIEKNESYSVSGNESKGEGGDFVLENLNRKSKSFMPPGLPSDDKWLTICRNIDKLDQIRINMQTHYGLQQKDTEYTYTYDITEEITAFRHIIRDRKYLQHHSLTTLSNKPLDSNILHFPEHAQNNKESHYTHITTNKLSSRLKHTPIFIFHEHREKHTNIANKTKAEISTHIRAQLDNLQSETLDKKWNKVKVQKKSVILDFLRELNEINEGDSQSENDDL</sequence>
<keyword evidence="1" id="KW-1185">Reference proteome</keyword>
<reference evidence="2" key="1">
    <citation type="submission" date="2025-08" db="UniProtKB">
        <authorList>
            <consortium name="RefSeq"/>
        </authorList>
    </citation>
    <scope>IDENTIFICATION</scope>
    <source>
        <tissue evidence="2">Whole sample</tissue>
    </source>
</reference>
<dbReference type="KEGG" id="cvn:111101643"/>
<dbReference type="AlphaFoldDB" id="A0A8B8AEU2"/>
<dbReference type="RefSeq" id="XP_022289926.1">
    <property type="nucleotide sequence ID" value="XM_022434218.1"/>
</dbReference>
<accession>A0A8B8AEU2</accession>
<gene>
    <name evidence="2" type="primary">LOC111101643</name>
</gene>
<protein>
    <submittedName>
        <fullName evidence="2">Uncharacterized protein LOC111101643 isoform X1</fullName>
    </submittedName>
</protein>
<evidence type="ECO:0000313" key="2">
    <source>
        <dbReference type="RefSeq" id="XP_022289926.1"/>
    </source>
</evidence>